<feature type="domain" description="Flagellar hook-associated protein FlgK helical" evidence="9">
    <location>
        <begin position="271"/>
        <end position="337"/>
    </location>
</feature>
<evidence type="ECO:0000256" key="1">
    <source>
        <dbReference type="ARBA" id="ARBA00004365"/>
    </source>
</evidence>
<feature type="compositionally biased region" description="Pro residues" evidence="7">
    <location>
        <begin position="413"/>
        <end position="422"/>
    </location>
</feature>
<evidence type="ECO:0000313" key="10">
    <source>
        <dbReference type="EMBL" id="GMA88886.1"/>
    </source>
</evidence>
<gene>
    <name evidence="10" type="ORF">GCM10025868_41360</name>
</gene>
<comment type="similarity">
    <text evidence="3">Belongs to the flagella basal body rod proteins family.</text>
</comment>
<dbReference type="Pfam" id="PF00460">
    <property type="entry name" value="Flg_bb_rod"/>
    <property type="match status" value="1"/>
</dbReference>
<evidence type="ECO:0000313" key="11">
    <source>
        <dbReference type="Proteomes" id="UP001157017"/>
    </source>
</evidence>
<feature type="region of interest" description="Disordered" evidence="7">
    <location>
        <begin position="397"/>
        <end position="431"/>
    </location>
</feature>
<dbReference type="EMBL" id="BSUZ01000001">
    <property type="protein sequence ID" value="GMA88886.1"/>
    <property type="molecule type" value="Genomic_DNA"/>
</dbReference>
<keyword evidence="11" id="KW-1185">Reference proteome</keyword>
<evidence type="ECO:0000256" key="2">
    <source>
        <dbReference type="ARBA" id="ARBA00004613"/>
    </source>
</evidence>
<feature type="region of interest" description="Disordered" evidence="7">
    <location>
        <begin position="226"/>
        <end position="253"/>
    </location>
</feature>
<name>A0ABQ6JKW9_9ACTN</name>
<dbReference type="Pfam" id="PF22638">
    <property type="entry name" value="FlgK_D1"/>
    <property type="match status" value="2"/>
</dbReference>
<reference evidence="11" key="1">
    <citation type="journal article" date="2019" name="Int. J. Syst. Evol. Microbiol.">
        <title>The Global Catalogue of Microorganisms (GCM) 10K type strain sequencing project: providing services to taxonomists for standard genome sequencing and annotation.</title>
        <authorList>
            <consortium name="The Broad Institute Genomics Platform"/>
            <consortium name="The Broad Institute Genome Sequencing Center for Infectious Disease"/>
            <person name="Wu L."/>
            <person name="Ma J."/>
        </authorList>
    </citation>
    <scope>NUCLEOTIDE SEQUENCE [LARGE SCALE GENOMIC DNA]</scope>
    <source>
        <strain evidence="11">NBRC 108730</strain>
    </source>
</reference>
<dbReference type="InterPro" id="IPR001444">
    <property type="entry name" value="Flag_bb_rod_N"/>
</dbReference>
<evidence type="ECO:0000256" key="3">
    <source>
        <dbReference type="ARBA" id="ARBA00009677"/>
    </source>
</evidence>
<accession>A0ABQ6JKW9</accession>
<dbReference type="PANTHER" id="PTHR30033:SF1">
    <property type="entry name" value="FLAGELLAR HOOK-ASSOCIATED PROTEIN 1"/>
    <property type="match status" value="1"/>
</dbReference>
<protein>
    <recommendedName>
        <fullName evidence="4">Flagellar hook-associated protein 1</fullName>
    </recommendedName>
</protein>
<proteinExistence type="inferred from homology"/>
<evidence type="ECO:0000259" key="9">
    <source>
        <dbReference type="Pfam" id="PF22638"/>
    </source>
</evidence>
<evidence type="ECO:0000256" key="5">
    <source>
        <dbReference type="ARBA" id="ARBA00022525"/>
    </source>
</evidence>
<keyword evidence="5" id="KW-0964">Secreted</keyword>
<feature type="compositionally biased region" description="Basic and acidic residues" evidence="7">
    <location>
        <begin position="243"/>
        <end position="252"/>
    </location>
</feature>
<dbReference type="InterPro" id="IPR002371">
    <property type="entry name" value="FlgK"/>
</dbReference>
<feature type="domain" description="Flagellar basal body rod protein N-terminal" evidence="8">
    <location>
        <begin position="9"/>
        <end position="38"/>
    </location>
</feature>
<dbReference type="PANTHER" id="PTHR30033">
    <property type="entry name" value="FLAGELLAR HOOK-ASSOCIATED PROTEIN 1"/>
    <property type="match status" value="1"/>
</dbReference>
<comment type="subcellular location">
    <subcellularLocation>
        <location evidence="1">Bacterial flagellum</location>
    </subcellularLocation>
    <subcellularLocation>
        <location evidence="2">Secreted</location>
    </subcellularLocation>
</comment>
<evidence type="ECO:0000256" key="7">
    <source>
        <dbReference type="SAM" id="MobiDB-lite"/>
    </source>
</evidence>
<evidence type="ECO:0000256" key="4">
    <source>
        <dbReference type="ARBA" id="ARBA00016244"/>
    </source>
</evidence>
<keyword evidence="6" id="KW-0975">Bacterial flagellum</keyword>
<sequence>MSSTFGGITTALNSLMAQRRALDVAGQNIANAGTVGYTRQRANLQAITASGHGGLYAGQISEPGFGVDVRSVDRLADALTDSRQRDAHSTSSFAAARASAYTHIESIVNEPSDTGVASQARRLLVVVAGRRERPRRRHRRLGGPHALLSQATTLVGSIKSARSDVQDSFVAARGDLNKVVSQVNSTAKSIADLNDRIRIAKVNDGQANEAHRPARPGWCCSCRARRRNQPGARGRHRGRVRRRVDARVERPRHAGCRSAAPACSATSPPPRCRLTWADGSAAQVSGGQAGGMLSSLNSTYPKAAAGYDAVAAGLISSVNALHSTGKDLDGTTGVDFFSGTDATDIAVAITSSRGVAAAASTDGALGGTLADRISALANSSGGPDAAWASLRVAGWASRARPPAARRPCRRRCSPPPTPPARPSPASASTRR</sequence>
<organism evidence="10 11">
    <name type="scientific">Angustibacter aerolatus</name>
    <dbReference type="NCBI Taxonomy" id="1162965"/>
    <lineage>
        <taxon>Bacteria</taxon>
        <taxon>Bacillati</taxon>
        <taxon>Actinomycetota</taxon>
        <taxon>Actinomycetes</taxon>
        <taxon>Kineosporiales</taxon>
        <taxon>Kineosporiaceae</taxon>
    </lineage>
</organism>
<comment type="caution">
    <text evidence="10">The sequence shown here is derived from an EMBL/GenBank/DDBJ whole genome shotgun (WGS) entry which is preliminary data.</text>
</comment>
<feature type="domain" description="Flagellar hook-associated protein FlgK helical" evidence="9">
    <location>
        <begin position="102"/>
        <end position="209"/>
    </location>
</feature>
<evidence type="ECO:0000259" key="8">
    <source>
        <dbReference type="Pfam" id="PF00460"/>
    </source>
</evidence>
<evidence type="ECO:0000256" key="6">
    <source>
        <dbReference type="ARBA" id="ARBA00023143"/>
    </source>
</evidence>
<dbReference type="Proteomes" id="UP001157017">
    <property type="component" value="Unassembled WGS sequence"/>
</dbReference>
<dbReference type="InterPro" id="IPR053927">
    <property type="entry name" value="FlgK_helical"/>
</dbReference>
<feature type="compositionally biased region" description="Basic residues" evidence="7">
    <location>
        <begin position="226"/>
        <end position="242"/>
    </location>
</feature>